<geneLocation type="plasmid" evidence="1">
    <name>unnamed1</name>
</geneLocation>
<accession>A0A481RM90</accession>
<gene>
    <name evidence="1" type="ORF">EO776_18510</name>
</gene>
<organism evidence="1 2">
    <name type="scientific">Halorubrum ezzemoulense</name>
    <name type="common">Halorubrum chaoviator</name>
    <dbReference type="NCBI Taxonomy" id="337243"/>
    <lineage>
        <taxon>Archaea</taxon>
        <taxon>Methanobacteriati</taxon>
        <taxon>Methanobacteriota</taxon>
        <taxon>Stenosarchaea group</taxon>
        <taxon>Halobacteria</taxon>
        <taxon>Halobacteriales</taxon>
        <taxon>Haloferacaceae</taxon>
        <taxon>Halorubrum</taxon>
    </lineage>
</organism>
<sequence length="83" mass="9095">MVIGKPNTYTTDESETNVSVDPEALIIVGEPTRERWEAKMAEFTLDQIEAYEGGTASHFDEVNITMSTTSTSFENTTEPSSTG</sequence>
<name>A0A481RM90_HALEZ</name>
<evidence type="ECO:0000313" key="1">
    <source>
        <dbReference type="EMBL" id="QAY21950.1"/>
    </source>
</evidence>
<reference evidence="2" key="1">
    <citation type="submission" date="2019-01" db="EMBL/GenBank/DDBJ databases">
        <title>Complete genome of Halorubrum ezzemoulense strain FB21.</title>
        <authorList>
            <person name="Feng Y."/>
            <person name="Louyakis A.S."/>
            <person name="Papke R.T."/>
            <person name="Gogarten J.P."/>
        </authorList>
    </citation>
    <scope>NUCLEOTIDE SEQUENCE [LARGE SCALE GENOMIC DNA]</scope>
    <source>
        <strain evidence="2">Fb21</strain>
        <plasmid evidence="2">unnamed1</plasmid>
    </source>
</reference>
<proteinExistence type="predicted"/>
<dbReference type="Proteomes" id="UP000293073">
    <property type="component" value="Plasmid unnamed1"/>
</dbReference>
<dbReference type="GeneID" id="301361839"/>
<evidence type="ECO:0000313" key="2">
    <source>
        <dbReference type="Proteomes" id="UP000293073"/>
    </source>
</evidence>
<dbReference type="EMBL" id="CP034942">
    <property type="protein sequence ID" value="QAY21950.1"/>
    <property type="molecule type" value="Genomic_DNA"/>
</dbReference>
<keyword evidence="1" id="KW-0614">Plasmid</keyword>
<dbReference type="AlphaFoldDB" id="A0A481RM90"/>
<dbReference type="RefSeq" id="WP_129452706.1">
    <property type="nucleotide sequence ID" value="NZ_CP034942.1"/>
</dbReference>
<dbReference type="KEGG" id="hezz:EO776_18510"/>
<protein>
    <submittedName>
        <fullName evidence="1">Uncharacterized protein</fullName>
    </submittedName>
</protein>